<proteinExistence type="predicted"/>
<accession>A0A8S9YLN0</accession>
<name>A0A8S9YLN0_9TREM</name>
<dbReference type="GO" id="GO:0005615">
    <property type="term" value="C:extracellular space"/>
    <property type="evidence" value="ECO:0007669"/>
    <property type="project" value="TreeGrafter"/>
</dbReference>
<dbReference type="InterPro" id="IPR050098">
    <property type="entry name" value="TFPI/VKTCI-like"/>
</dbReference>
<dbReference type="EMBL" id="JTDE01003744">
    <property type="protein sequence ID" value="KAF7255694.1"/>
    <property type="molecule type" value="Genomic_DNA"/>
</dbReference>
<dbReference type="FunFam" id="4.10.410.10:FF:000020">
    <property type="entry name" value="Collagen, type VI, alpha 3"/>
    <property type="match status" value="1"/>
</dbReference>
<sequence length="88" mass="9708">MGYRTLTVALFVAFISLIRVPETAALQRRCLFPPDGGNCLAYIPMFAYDAKVGECVLFVYGGCGGNANRFPSMDECMKQCGWKFPTPN</sequence>
<evidence type="ECO:0000259" key="3">
    <source>
        <dbReference type="PROSITE" id="PS50279"/>
    </source>
</evidence>
<keyword evidence="1" id="KW-1015">Disulfide bond</keyword>
<feature type="signal peptide" evidence="2">
    <location>
        <begin position="1"/>
        <end position="25"/>
    </location>
</feature>
<dbReference type="CDD" id="cd00109">
    <property type="entry name" value="Kunitz-type"/>
    <property type="match status" value="1"/>
</dbReference>
<keyword evidence="2" id="KW-0732">Signal</keyword>
<dbReference type="InterPro" id="IPR036880">
    <property type="entry name" value="Kunitz_BPTI_sf"/>
</dbReference>
<reference evidence="4" key="1">
    <citation type="submission" date="2019-07" db="EMBL/GenBank/DDBJ databases">
        <title>Annotation for the trematode Paragonimus miyazaki's.</title>
        <authorList>
            <person name="Choi Y.-J."/>
        </authorList>
    </citation>
    <scope>NUCLEOTIDE SEQUENCE</scope>
    <source>
        <strain evidence="4">Japan</strain>
    </source>
</reference>
<dbReference type="InterPro" id="IPR020901">
    <property type="entry name" value="Prtase_inh_Kunz-CS"/>
</dbReference>
<dbReference type="InterPro" id="IPR002223">
    <property type="entry name" value="Kunitz_BPTI"/>
</dbReference>
<dbReference type="SMART" id="SM00131">
    <property type="entry name" value="KU"/>
    <property type="match status" value="1"/>
</dbReference>
<feature type="chain" id="PRO_5035723639" description="BPTI/Kunitz inhibitor domain-containing protein" evidence="2">
    <location>
        <begin position="26"/>
        <end position="88"/>
    </location>
</feature>
<comment type="caution">
    <text evidence="4">The sequence shown here is derived from an EMBL/GenBank/DDBJ whole genome shotgun (WGS) entry which is preliminary data.</text>
</comment>
<dbReference type="PROSITE" id="PS00280">
    <property type="entry name" value="BPTI_KUNITZ_1"/>
    <property type="match status" value="1"/>
</dbReference>
<keyword evidence="5" id="KW-1185">Reference proteome</keyword>
<dbReference type="Pfam" id="PF00014">
    <property type="entry name" value="Kunitz_BPTI"/>
    <property type="match status" value="1"/>
</dbReference>
<organism evidence="4 5">
    <name type="scientific">Paragonimus skrjabini miyazakii</name>
    <dbReference type="NCBI Taxonomy" id="59628"/>
    <lineage>
        <taxon>Eukaryota</taxon>
        <taxon>Metazoa</taxon>
        <taxon>Spiralia</taxon>
        <taxon>Lophotrochozoa</taxon>
        <taxon>Platyhelminthes</taxon>
        <taxon>Trematoda</taxon>
        <taxon>Digenea</taxon>
        <taxon>Plagiorchiida</taxon>
        <taxon>Troglotremata</taxon>
        <taxon>Troglotrematidae</taxon>
        <taxon>Paragonimus</taxon>
    </lineage>
</organism>
<gene>
    <name evidence="4" type="ORF">EG68_07486</name>
</gene>
<evidence type="ECO:0000313" key="4">
    <source>
        <dbReference type="EMBL" id="KAF7255694.1"/>
    </source>
</evidence>
<dbReference type="GO" id="GO:0004867">
    <property type="term" value="F:serine-type endopeptidase inhibitor activity"/>
    <property type="evidence" value="ECO:0007669"/>
    <property type="project" value="InterPro"/>
</dbReference>
<dbReference type="PANTHER" id="PTHR10083">
    <property type="entry name" value="KUNITZ-TYPE PROTEASE INHIBITOR-RELATED"/>
    <property type="match status" value="1"/>
</dbReference>
<dbReference type="OrthoDB" id="6220720at2759"/>
<evidence type="ECO:0000256" key="2">
    <source>
        <dbReference type="SAM" id="SignalP"/>
    </source>
</evidence>
<dbReference type="PROSITE" id="PS50279">
    <property type="entry name" value="BPTI_KUNITZ_2"/>
    <property type="match status" value="1"/>
</dbReference>
<evidence type="ECO:0000256" key="1">
    <source>
        <dbReference type="ARBA" id="ARBA00023157"/>
    </source>
</evidence>
<protein>
    <recommendedName>
        <fullName evidence="3">BPTI/Kunitz inhibitor domain-containing protein</fullName>
    </recommendedName>
</protein>
<evidence type="ECO:0000313" key="5">
    <source>
        <dbReference type="Proteomes" id="UP000822476"/>
    </source>
</evidence>
<dbReference type="SUPFAM" id="SSF57362">
    <property type="entry name" value="BPTI-like"/>
    <property type="match status" value="1"/>
</dbReference>
<dbReference type="AlphaFoldDB" id="A0A8S9YLN0"/>
<dbReference type="PRINTS" id="PR00759">
    <property type="entry name" value="BASICPTASE"/>
</dbReference>
<feature type="domain" description="BPTI/Kunitz inhibitor" evidence="3">
    <location>
        <begin position="30"/>
        <end position="80"/>
    </location>
</feature>
<dbReference type="Proteomes" id="UP000822476">
    <property type="component" value="Unassembled WGS sequence"/>
</dbReference>
<dbReference type="Gene3D" id="4.10.410.10">
    <property type="entry name" value="Pancreatic trypsin inhibitor Kunitz domain"/>
    <property type="match status" value="1"/>
</dbReference>
<dbReference type="PANTHER" id="PTHR10083:SF374">
    <property type="entry name" value="BPTI_KUNITZ INHIBITOR DOMAIN-CONTAINING PROTEIN"/>
    <property type="match status" value="1"/>
</dbReference>